<evidence type="ECO:0000256" key="1">
    <source>
        <dbReference type="SAM" id="MobiDB-lite"/>
    </source>
</evidence>
<protein>
    <submittedName>
        <fullName evidence="2">Uncharacterized protein</fullName>
    </submittedName>
</protein>
<gene>
    <name evidence="2" type="ORF">KDI_45570</name>
</gene>
<sequence>MVLNEEPNGQNQQAWLSRVARERQDLSVSVEETLGSSPLDELCWLDEDEHGLTNAHLSAPEKSFVPPRLSLQSRVVEAIHSEDHAVADLASYAVVPSGEVGERKPNTTTQNTNILMRFAQRLTSSFVAFNSAPQPADALALTAPAGEQTMTIGLKASSLSSIADIEVCTASTMTGINGMTGEMSRERSVSLPVGPLARCTDALPVGSQRQRLAGRTTRVRLEVVPGATATATAPSKQSPQAHHAEPTLASYSAPDTTIAMTGDEGQRLLHNLDAPHPSVTAETTGMHLSAIATRREREREQKHTGEVTGSTSMHLPTVKSMPEAAGMTSGQMQAWRLDHAETRAMPELSAAIEAGSVTEARARRGSLSGSGSFESGQSDASVPNPYITASSVVLVTLTTNPGPVVVQYISLQPQVSFTVHLTAPTANHTIFNYIILLGELF</sequence>
<comment type="caution">
    <text evidence="2">The sequence shown here is derived from an EMBL/GenBank/DDBJ whole genome shotgun (WGS) entry which is preliminary data.</text>
</comment>
<feature type="region of interest" description="Disordered" evidence="1">
    <location>
        <begin position="228"/>
        <end position="253"/>
    </location>
</feature>
<evidence type="ECO:0000313" key="3">
    <source>
        <dbReference type="Proteomes" id="UP000322530"/>
    </source>
</evidence>
<feature type="region of interest" description="Disordered" evidence="1">
    <location>
        <begin position="293"/>
        <end position="314"/>
    </location>
</feature>
<organism evidence="2 3">
    <name type="scientific">Dictyobacter arantiisoli</name>
    <dbReference type="NCBI Taxonomy" id="2014874"/>
    <lineage>
        <taxon>Bacteria</taxon>
        <taxon>Bacillati</taxon>
        <taxon>Chloroflexota</taxon>
        <taxon>Ktedonobacteria</taxon>
        <taxon>Ktedonobacterales</taxon>
        <taxon>Dictyobacteraceae</taxon>
        <taxon>Dictyobacter</taxon>
    </lineage>
</organism>
<dbReference type="Proteomes" id="UP000322530">
    <property type="component" value="Unassembled WGS sequence"/>
</dbReference>
<proteinExistence type="predicted"/>
<keyword evidence="3" id="KW-1185">Reference proteome</keyword>
<feature type="compositionally biased region" description="Basic and acidic residues" evidence="1">
    <location>
        <begin position="293"/>
        <end position="305"/>
    </location>
</feature>
<name>A0A5A5TJ24_9CHLR</name>
<reference evidence="2 3" key="1">
    <citation type="submission" date="2019-01" db="EMBL/GenBank/DDBJ databases">
        <title>Draft genome sequence of Dictyobacter sp. Uno17.</title>
        <authorList>
            <person name="Wang C.M."/>
            <person name="Zheng Y."/>
            <person name="Sakai Y."/>
            <person name="Abe K."/>
            <person name="Yokota A."/>
            <person name="Yabe S."/>
        </authorList>
    </citation>
    <scope>NUCLEOTIDE SEQUENCE [LARGE SCALE GENOMIC DNA]</scope>
    <source>
        <strain evidence="2 3">Uno17</strain>
    </source>
</reference>
<accession>A0A5A5TJ24</accession>
<dbReference type="AlphaFoldDB" id="A0A5A5TJ24"/>
<evidence type="ECO:0000313" key="2">
    <source>
        <dbReference type="EMBL" id="GCF10993.1"/>
    </source>
</evidence>
<dbReference type="EMBL" id="BIXY01000090">
    <property type="protein sequence ID" value="GCF10993.1"/>
    <property type="molecule type" value="Genomic_DNA"/>
</dbReference>